<gene>
    <name evidence="1" type="ORF">CGI_10024445</name>
</gene>
<accession>K1QG56</accession>
<dbReference type="AlphaFoldDB" id="K1QG56"/>
<protein>
    <submittedName>
        <fullName evidence="1">Uncharacterized protein</fullName>
    </submittedName>
</protein>
<name>K1QG56_MAGGI</name>
<evidence type="ECO:0000313" key="1">
    <source>
        <dbReference type="EMBL" id="EKC32883.1"/>
    </source>
</evidence>
<dbReference type="HOGENOM" id="CLU_2374800_0_0_1"/>
<sequence>MTVMVNSPGRAAEKCWEILQEHPNTTRVLDSCKNNQLSLLIWEKLLTLSKSNENSKINYLNKGKSNFKNNKSLYTKVYKSNKKNSKKCFNNSNNR</sequence>
<dbReference type="EMBL" id="JH817223">
    <property type="protein sequence ID" value="EKC32883.1"/>
    <property type="molecule type" value="Genomic_DNA"/>
</dbReference>
<organism evidence="1">
    <name type="scientific">Magallana gigas</name>
    <name type="common">Pacific oyster</name>
    <name type="synonym">Crassostrea gigas</name>
    <dbReference type="NCBI Taxonomy" id="29159"/>
    <lineage>
        <taxon>Eukaryota</taxon>
        <taxon>Metazoa</taxon>
        <taxon>Spiralia</taxon>
        <taxon>Lophotrochozoa</taxon>
        <taxon>Mollusca</taxon>
        <taxon>Bivalvia</taxon>
        <taxon>Autobranchia</taxon>
        <taxon>Pteriomorphia</taxon>
        <taxon>Ostreida</taxon>
        <taxon>Ostreoidea</taxon>
        <taxon>Ostreidae</taxon>
        <taxon>Magallana</taxon>
    </lineage>
</organism>
<reference evidence="1" key="1">
    <citation type="journal article" date="2012" name="Nature">
        <title>The oyster genome reveals stress adaptation and complexity of shell formation.</title>
        <authorList>
            <person name="Zhang G."/>
            <person name="Fang X."/>
            <person name="Guo X."/>
            <person name="Li L."/>
            <person name="Luo R."/>
            <person name="Xu F."/>
            <person name="Yang P."/>
            <person name="Zhang L."/>
            <person name="Wang X."/>
            <person name="Qi H."/>
            <person name="Xiong Z."/>
            <person name="Que H."/>
            <person name="Xie Y."/>
            <person name="Holland P.W."/>
            <person name="Paps J."/>
            <person name="Zhu Y."/>
            <person name="Wu F."/>
            <person name="Chen Y."/>
            <person name="Wang J."/>
            <person name="Peng C."/>
            <person name="Meng J."/>
            <person name="Yang L."/>
            <person name="Liu J."/>
            <person name="Wen B."/>
            <person name="Zhang N."/>
            <person name="Huang Z."/>
            <person name="Zhu Q."/>
            <person name="Feng Y."/>
            <person name="Mount A."/>
            <person name="Hedgecock D."/>
            <person name="Xu Z."/>
            <person name="Liu Y."/>
            <person name="Domazet-Loso T."/>
            <person name="Du Y."/>
            <person name="Sun X."/>
            <person name="Zhang S."/>
            <person name="Liu B."/>
            <person name="Cheng P."/>
            <person name="Jiang X."/>
            <person name="Li J."/>
            <person name="Fan D."/>
            <person name="Wang W."/>
            <person name="Fu W."/>
            <person name="Wang T."/>
            <person name="Wang B."/>
            <person name="Zhang J."/>
            <person name="Peng Z."/>
            <person name="Li Y."/>
            <person name="Li N."/>
            <person name="Wang J."/>
            <person name="Chen M."/>
            <person name="He Y."/>
            <person name="Tan F."/>
            <person name="Song X."/>
            <person name="Zheng Q."/>
            <person name="Huang R."/>
            <person name="Yang H."/>
            <person name="Du X."/>
            <person name="Chen L."/>
            <person name="Yang M."/>
            <person name="Gaffney P.M."/>
            <person name="Wang S."/>
            <person name="Luo L."/>
            <person name="She Z."/>
            <person name="Ming Y."/>
            <person name="Huang W."/>
            <person name="Zhang S."/>
            <person name="Huang B."/>
            <person name="Zhang Y."/>
            <person name="Qu T."/>
            <person name="Ni P."/>
            <person name="Miao G."/>
            <person name="Wang J."/>
            <person name="Wang Q."/>
            <person name="Steinberg C.E."/>
            <person name="Wang H."/>
            <person name="Li N."/>
            <person name="Qian L."/>
            <person name="Zhang G."/>
            <person name="Li Y."/>
            <person name="Yang H."/>
            <person name="Liu X."/>
            <person name="Wang J."/>
            <person name="Yin Y."/>
            <person name="Wang J."/>
        </authorList>
    </citation>
    <scope>NUCLEOTIDE SEQUENCE [LARGE SCALE GENOMIC DNA]</scope>
    <source>
        <strain evidence="1">05x7-T-G4-1.051#20</strain>
    </source>
</reference>
<dbReference type="InParanoid" id="K1QG56"/>
<proteinExistence type="predicted"/>